<dbReference type="GO" id="GO:0006154">
    <property type="term" value="P:adenosine catabolic process"/>
    <property type="evidence" value="ECO:0007669"/>
    <property type="project" value="TreeGrafter"/>
</dbReference>
<comment type="similarity">
    <text evidence="2">Belongs to the metallo-dependent hydrolases superfamily. Adenosine and AMP deaminases family.</text>
</comment>
<accession>A0A853A0W1</accession>
<evidence type="ECO:0000256" key="2">
    <source>
        <dbReference type="ARBA" id="ARBA00006676"/>
    </source>
</evidence>
<keyword evidence="6" id="KW-0862">Zinc</keyword>
<dbReference type="GO" id="GO:0009117">
    <property type="term" value="P:nucleotide metabolic process"/>
    <property type="evidence" value="ECO:0007669"/>
    <property type="project" value="UniProtKB-KW"/>
</dbReference>
<comment type="cofactor">
    <cofactor evidence="1">
        <name>Zn(2+)</name>
        <dbReference type="ChEBI" id="CHEBI:29105"/>
    </cofactor>
</comment>
<dbReference type="SUPFAM" id="SSF51556">
    <property type="entry name" value="Metallo-dependent hydrolases"/>
    <property type="match status" value="1"/>
</dbReference>
<dbReference type="GO" id="GO:0046872">
    <property type="term" value="F:metal ion binding"/>
    <property type="evidence" value="ECO:0007669"/>
    <property type="project" value="UniProtKB-KW"/>
</dbReference>
<dbReference type="RefSeq" id="WP_179816912.1">
    <property type="nucleotide sequence ID" value="NZ_JACBZD010000002.1"/>
</dbReference>
<gene>
    <name evidence="10" type="ORF">FHU37_005038</name>
</gene>
<dbReference type="FunFam" id="3.20.20.140:FF:000020">
    <property type="entry name" value="Adenosine deaminase"/>
    <property type="match status" value="1"/>
</dbReference>
<dbReference type="Pfam" id="PF00962">
    <property type="entry name" value="A_deaminase"/>
    <property type="match status" value="1"/>
</dbReference>
<dbReference type="InterPro" id="IPR001365">
    <property type="entry name" value="A_deaminase_dom"/>
</dbReference>
<dbReference type="PANTHER" id="PTHR11409:SF43">
    <property type="entry name" value="ADENOSINE DEAMINASE"/>
    <property type="match status" value="1"/>
</dbReference>
<dbReference type="GO" id="GO:0046103">
    <property type="term" value="P:inosine biosynthetic process"/>
    <property type="evidence" value="ECO:0007669"/>
    <property type="project" value="TreeGrafter"/>
</dbReference>
<evidence type="ECO:0000256" key="5">
    <source>
        <dbReference type="ARBA" id="ARBA00022801"/>
    </source>
</evidence>
<reference evidence="10 11" key="1">
    <citation type="submission" date="2020-07" db="EMBL/GenBank/DDBJ databases">
        <title>Sequencing the genomes of 1000 actinobacteria strains.</title>
        <authorList>
            <person name="Klenk H.-P."/>
        </authorList>
    </citation>
    <scope>NUCLEOTIDE SEQUENCE [LARGE SCALE GENOMIC DNA]</scope>
    <source>
        <strain evidence="10 11">DSM 42178</strain>
    </source>
</reference>
<evidence type="ECO:0000256" key="6">
    <source>
        <dbReference type="ARBA" id="ARBA00022833"/>
    </source>
</evidence>
<evidence type="ECO:0000256" key="7">
    <source>
        <dbReference type="ARBA" id="ARBA00023080"/>
    </source>
</evidence>
<evidence type="ECO:0000256" key="3">
    <source>
        <dbReference type="ARBA" id="ARBA00012784"/>
    </source>
</evidence>
<dbReference type="InterPro" id="IPR006330">
    <property type="entry name" value="Ado/ade_deaminase"/>
</dbReference>
<proteinExistence type="inferred from homology"/>
<dbReference type="InterPro" id="IPR032466">
    <property type="entry name" value="Metal_Hydrolase"/>
</dbReference>
<protein>
    <recommendedName>
        <fullName evidence="3">adenosine deaminase</fullName>
        <ecNumber evidence="3">3.5.4.4</ecNumber>
    </recommendedName>
</protein>
<evidence type="ECO:0000256" key="8">
    <source>
        <dbReference type="SAM" id="MobiDB-lite"/>
    </source>
</evidence>
<comment type="caution">
    <text evidence="10">The sequence shown here is derived from an EMBL/GenBank/DDBJ whole genome shotgun (WGS) entry which is preliminary data.</text>
</comment>
<sequence length="416" mass="44331">MQTNASPNASADSAAPAASANATGTPGATDTIANAAPPVGGQIVRPAARAAGAPAAPEQVRRAPKVSLHDHLDGGLRPGTVAELAAEIGYADRLPTTDPEELGRWFRDAADSGSLERYLEGFAHTCAVMQTREGLIRVAAEAVEDLAADGVVYGELRYAPEQHLERGLSLTEVIEAVNEGCRLGERRAAEAGRRIRVGVLASAMRQAKRSREIAELADAYRERGVVGFDIAGPENGFPPALHQEAFDFLRFNGDHITIHAGEAYGLPSIREALHRCHAERIGHGAAIVEDITPIGEGGAEGYRLGRVASWVRDSRTCLELCPTSNLQTGVCSSYAEHPLGLLASLGFRVTVNTDNRLMSGTSLSEEFIHMVAAFGWSLADIERMTVDAAESAFLPLDERRELIEEVIRPGFAALAD</sequence>
<dbReference type="EMBL" id="JACBZD010000002">
    <property type="protein sequence ID" value="NYI08009.1"/>
    <property type="molecule type" value="Genomic_DNA"/>
</dbReference>
<name>A0A853A0W1_9ACTN</name>
<dbReference type="AlphaFoldDB" id="A0A853A0W1"/>
<dbReference type="Gene3D" id="3.20.20.140">
    <property type="entry name" value="Metal-dependent hydrolases"/>
    <property type="match status" value="1"/>
</dbReference>
<dbReference type="GO" id="GO:0005829">
    <property type="term" value="C:cytosol"/>
    <property type="evidence" value="ECO:0007669"/>
    <property type="project" value="TreeGrafter"/>
</dbReference>
<dbReference type="GO" id="GO:0043103">
    <property type="term" value="P:hypoxanthine salvage"/>
    <property type="evidence" value="ECO:0007669"/>
    <property type="project" value="TreeGrafter"/>
</dbReference>
<dbReference type="NCBIfam" id="NF006847">
    <property type="entry name" value="PRK09358.1-2"/>
    <property type="match status" value="1"/>
</dbReference>
<keyword evidence="4" id="KW-0479">Metal-binding</keyword>
<feature type="compositionally biased region" description="Low complexity" evidence="8">
    <location>
        <begin position="45"/>
        <end position="57"/>
    </location>
</feature>
<feature type="compositionally biased region" description="Low complexity" evidence="8">
    <location>
        <begin position="1"/>
        <end position="29"/>
    </location>
</feature>
<evidence type="ECO:0000313" key="10">
    <source>
        <dbReference type="EMBL" id="NYI08009.1"/>
    </source>
</evidence>
<dbReference type="EC" id="3.5.4.4" evidence="3"/>
<evidence type="ECO:0000259" key="9">
    <source>
        <dbReference type="Pfam" id="PF00962"/>
    </source>
</evidence>
<evidence type="ECO:0000256" key="4">
    <source>
        <dbReference type="ARBA" id="ARBA00022723"/>
    </source>
</evidence>
<evidence type="ECO:0000313" key="11">
    <source>
        <dbReference type="Proteomes" id="UP000567795"/>
    </source>
</evidence>
<dbReference type="Proteomes" id="UP000567795">
    <property type="component" value="Unassembled WGS sequence"/>
</dbReference>
<dbReference type="PANTHER" id="PTHR11409">
    <property type="entry name" value="ADENOSINE DEAMINASE"/>
    <property type="match status" value="1"/>
</dbReference>
<keyword evidence="7" id="KW-0546">Nucleotide metabolism</keyword>
<evidence type="ECO:0000256" key="1">
    <source>
        <dbReference type="ARBA" id="ARBA00001947"/>
    </source>
</evidence>
<dbReference type="GO" id="GO:0004000">
    <property type="term" value="F:adenosine deaminase activity"/>
    <property type="evidence" value="ECO:0007669"/>
    <property type="project" value="UniProtKB-ARBA"/>
</dbReference>
<keyword evidence="5 10" id="KW-0378">Hydrolase</keyword>
<keyword evidence="11" id="KW-1185">Reference proteome</keyword>
<feature type="region of interest" description="Disordered" evidence="8">
    <location>
        <begin position="1"/>
        <end position="74"/>
    </location>
</feature>
<organism evidence="10 11">
    <name type="scientific">Allostreptomyces psammosilenae</name>
    <dbReference type="NCBI Taxonomy" id="1892865"/>
    <lineage>
        <taxon>Bacteria</taxon>
        <taxon>Bacillati</taxon>
        <taxon>Actinomycetota</taxon>
        <taxon>Actinomycetes</taxon>
        <taxon>Kitasatosporales</taxon>
        <taxon>Streptomycetaceae</taxon>
        <taxon>Allostreptomyces</taxon>
    </lineage>
</organism>
<dbReference type="NCBIfam" id="TIGR01430">
    <property type="entry name" value="aden_deam"/>
    <property type="match status" value="1"/>
</dbReference>
<feature type="domain" description="Adenosine deaminase" evidence="9">
    <location>
        <begin position="64"/>
        <end position="407"/>
    </location>
</feature>